<name>A0A0C1ZHN0_9BACT</name>
<protein>
    <submittedName>
        <fullName evidence="2">Chitinase</fullName>
    </submittedName>
</protein>
<accession>A0A0C1ZHN0</accession>
<comment type="caution">
    <text evidence="2">The sequence shown here is derived from an EMBL/GenBank/DDBJ whole genome shotgun (WGS) entry which is preliminary data.</text>
</comment>
<organism evidence="2 3">
    <name type="scientific">Enhygromyxa salina</name>
    <dbReference type="NCBI Taxonomy" id="215803"/>
    <lineage>
        <taxon>Bacteria</taxon>
        <taxon>Pseudomonadati</taxon>
        <taxon>Myxococcota</taxon>
        <taxon>Polyangia</taxon>
        <taxon>Nannocystales</taxon>
        <taxon>Nannocystaceae</taxon>
        <taxon>Enhygromyxa</taxon>
    </lineage>
</organism>
<feature type="region of interest" description="Disordered" evidence="1">
    <location>
        <begin position="94"/>
        <end position="137"/>
    </location>
</feature>
<evidence type="ECO:0000256" key="1">
    <source>
        <dbReference type="SAM" id="MobiDB-lite"/>
    </source>
</evidence>
<evidence type="ECO:0000313" key="2">
    <source>
        <dbReference type="EMBL" id="KIG17109.1"/>
    </source>
</evidence>
<feature type="compositionally biased region" description="Acidic residues" evidence="1">
    <location>
        <begin position="99"/>
        <end position="130"/>
    </location>
</feature>
<evidence type="ECO:0000313" key="3">
    <source>
        <dbReference type="Proteomes" id="UP000031599"/>
    </source>
</evidence>
<sequence>MDAPRSDYAHTQETLNMSLTRSLQSLKLAALFGGIIGLGFGCVINLEPLEPCESGSNNKLDSNGECECRIGYEWCDPADQTNLNCCDDDIAGTSGPGDGDGDDDPTGDGDPDTTGDGDGDPGDGDGDGDGDCAPGELPPESCTVEEEGFYWCTNNEAMGPGCSEFYICENGVWTENAAFMDESCGFDGFDFAYGCVDDGVSVIFECGDGSGAACDDADPAYCVNDDEIGYCLWNKETWDSCQLFCEEVGIRGQTYEYGECDASIPDDVACFCCDTGDEGCPLP</sequence>
<dbReference type="Proteomes" id="UP000031599">
    <property type="component" value="Unassembled WGS sequence"/>
</dbReference>
<proteinExistence type="predicted"/>
<gene>
    <name evidence="2" type="ORF">DB30_03706</name>
</gene>
<dbReference type="AlphaFoldDB" id="A0A0C1ZHN0"/>
<dbReference type="EMBL" id="JMCC02000029">
    <property type="protein sequence ID" value="KIG17109.1"/>
    <property type="molecule type" value="Genomic_DNA"/>
</dbReference>
<reference evidence="2 3" key="1">
    <citation type="submission" date="2014-12" db="EMBL/GenBank/DDBJ databases">
        <title>Genome assembly of Enhygromyxa salina DSM 15201.</title>
        <authorList>
            <person name="Sharma G."/>
            <person name="Subramanian S."/>
        </authorList>
    </citation>
    <scope>NUCLEOTIDE SEQUENCE [LARGE SCALE GENOMIC DNA]</scope>
    <source>
        <strain evidence="2 3">DSM 15201</strain>
    </source>
</reference>